<comment type="function">
    <text evidence="13">Catalyzes the synthesis of dihydrouridine, a modified base, in various RNAs, such as tRNAs, mRNAs and some long non-coding RNAs (lncRNAs). Mainly modifies the uridine in position 47 (U47) in the D-loop of most cytoplasmic tRNAs. Also able to mediate the formation of dihydrouridine in some mRNAs, thereby regulating their translation.</text>
</comment>
<comment type="catalytic activity">
    <reaction evidence="17">
        <text>5,6-dihydrouridine(47) in tRNA + NADP(+) = uridine(47) in tRNA + NADPH + H(+)</text>
        <dbReference type="Rhea" id="RHEA:53360"/>
        <dbReference type="Rhea" id="RHEA-COMP:13539"/>
        <dbReference type="Rhea" id="RHEA-COMP:13540"/>
        <dbReference type="ChEBI" id="CHEBI:15378"/>
        <dbReference type="ChEBI" id="CHEBI:57783"/>
        <dbReference type="ChEBI" id="CHEBI:58349"/>
        <dbReference type="ChEBI" id="CHEBI:65315"/>
        <dbReference type="ChEBI" id="CHEBI:74443"/>
        <dbReference type="EC" id="1.3.1.89"/>
    </reaction>
    <physiologicalReaction direction="right-to-left" evidence="17">
        <dbReference type="Rhea" id="RHEA:53362"/>
    </physiologicalReaction>
</comment>
<keyword evidence="8 18" id="KW-0863">Zinc-finger</keyword>
<sequence length="713" mass="80814">MMADSKLETIPTCAGQCDPDMKTESKEESQEKIRQLMDVPGWARIKPEFLLIDFKPEIDREFLTDSDKQQLKEESNKHDDKTDEPPKKKIKLRGRNKHRPQNTYSKSTGRICAEILAEKECRFGDKCKFIHDVKEYMASKPADIRDTCYVFSKFGKCAYGPACRFGTSHLDLNFKNIINMEIFDPGLKTVTNVLVKDLQVKLWKRKYDFGKANKILNEMGIKSKFTDFYEKNSSQDSKIASITSQKMLESDISEQVQVEKDEQESGISNYNISCGNVQPLVTVSTDESAKHVLSINNGSPDTDVNIEATVRDSCDKLQSHLSAVSSGKESKLSPSESKGDNVLNQRDISDTFIRLRPQEKKKISFSKKLYLAPLTTVGNLPFRRICKRLGADITCGEMAVGTNLLQGQASEWALLKRHASEDTFGVQICGGYPDTLTRCGQLIQDQLEVDFVDINCGCPIDLIFKRGEGSALMGRMNRLETIVQGMTSVLDVPLTIKMRTGIMAERNIAHTVIPRLRDQGVAMVTVHGRSREQRYTRLADWDYINECAHAGSPMPVFGNGDILSYEDANLRQAQTGVSGIMIARGALIKPWIFTEIKEQRHWDISSKERFELLQEFANNGLEHWGCDTQGVENTRRFLLEWLSFLHRYIPVGLLERVPQKINERPPYYKGRDDLETLMASPSCRDWIKISEMLLGPVPEGFSFLPKHKANAYK</sequence>
<feature type="compositionally biased region" description="Basic residues" evidence="20">
    <location>
        <begin position="88"/>
        <end position="100"/>
    </location>
</feature>
<evidence type="ECO:0000256" key="12">
    <source>
        <dbReference type="ARBA" id="ARBA00023027"/>
    </source>
</evidence>
<feature type="domain" description="C3H1-type" evidence="21">
    <location>
        <begin position="147"/>
        <end position="172"/>
    </location>
</feature>
<feature type="zinc finger region" description="C3H1-type" evidence="18">
    <location>
        <begin position="106"/>
        <end position="134"/>
    </location>
</feature>
<evidence type="ECO:0000256" key="10">
    <source>
        <dbReference type="ARBA" id="ARBA00022857"/>
    </source>
</evidence>
<name>A0ABD3T5Q3_SINWO</name>
<keyword evidence="12" id="KW-0520">NAD</keyword>
<keyword evidence="2 19" id="KW-0285">Flavoprotein</keyword>
<dbReference type="GO" id="GO:0006397">
    <property type="term" value="P:mRNA processing"/>
    <property type="evidence" value="ECO:0007669"/>
    <property type="project" value="UniProtKB-KW"/>
</dbReference>
<keyword evidence="7" id="KW-0677">Repeat</keyword>
<comment type="caution">
    <text evidence="22">The sequence shown here is derived from an EMBL/GenBank/DDBJ whole genome shotgun (WGS) entry which is preliminary data.</text>
</comment>
<keyword evidence="4" id="KW-0507">mRNA processing</keyword>
<evidence type="ECO:0000256" key="5">
    <source>
        <dbReference type="ARBA" id="ARBA00022694"/>
    </source>
</evidence>
<evidence type="ECO:0000256" key="15">
    <source>
        <dbReference type="ARBA" id="ARBA00048342"/>
    </source>
</evidence>
<comment type="similarity">
    <text evidence="19">Belongs to the dus family. Dus3 subfamily.</text>
</comment>
<keyword evidence="9 18" id="KW-0862">Zinc</keyword>
<evidence type="ECO:0000256" key="4">
    <source>
        <dbReference type="ARBA" id="ARBA00022664"/>
    </source>
</evidence>
<dbReference type="EC" id="1.3.1.-" evidence="19"/>
<dbReference type="PANTHER" id="PTHR45846:SF1">
    <property type="entry name" value="TRNA-DIHYDROURIDINE(47) SYNTHASE [NAD(P)(+)]-LIKE"/>
    <property type="match status" value="1"/>
</dbReference>
<evidence type="ECO:0000256" key="17">
    <source>
        <dbReference type="ARBA" id="ARBA00049513"/>
    </source>
</evidence>
<comment type="catalytic activity">
    <reaction evidence="15">
        <text>a 5,6-dihydrouridine in mRNA + NAD(+) = a uridine in mRNA + NADH + H(+)</text>
        <dbReference type="Rhea" id="RHEA:69851"/>
        <dbReference type="Rhea" id="RHEA-COMP:14658"/>
        <dbReference type="Rhea" id="RHEA-COMP:17789"/>
        <dbReference type="ChEBI" id="CHEBI:15378"/>
        <dbReference type="ChEBI" id="CHEBI:57540"/>
        <dbReference type="ChEBI" id="CHEBI:57945"/>
        <dbReference type="ChEBI" id="CHEBI:65315"/>
        <dbReference type="ChEBI" id="CHEBI:74443"/>
    </reaction>
    <physiologicalReaction direction="right-to-left" evidence="15">
        <dbReference type="Rhea" id="RHEA:69853"/>
    </physiologicalReaction>
</comment>
<organism evidence="22 23">
    <name type="scientific">Sinanodonta woodiana</name>
    <name type="common">Chinese pond mussel</name>
    <name type="synonym">Anodonta woodiana</name>
    <dbReference type="NCBI Taxonomy" id="1069815"/>
    <lineage>
        <taxon>Eukaryota</taxon>
        <taxon>Metazoa</taxon>
        <taxon>Spiralia</taxon>
        <taxon>Lophotrochozoa</taxon>
        <taxon>Mollusca</taxon>
        <taxon>Bivalvia</taxon>
        <taxon>Autobranchia</taxon>
        <taxon>Heteroconchia</taxon>
        <taxon>Palaeoheterodonta</taxon>
        <taxon>Unionida</taxon>
        <taxon>Unionoidea</taxon>
        <taxon>Unionidae</taxon>
        <taxon>Unioninae</taxon>
        <taxon>Sinanodonta</taxon>
    </lineage>
</organism>
<dbReference type="GO" id="GO:0102265">
    <property type="term" value="F:tRNA-dihydrouridine47 synthase activity"/>
    <property type="evidence" value="ECO:0007669"/>
    <property type="project" value="UniProtKB-EC"/>
</dbReference>
<feature type="region of interest" description="Disordered" evidence="20">
    <location>
        <begin position="1"/>
        <end position="32"/>
    </location>
</feature>
<evidence type="ECO:0000256" key="20">
    <source>
        <dbReference type="SAM" id="MobiDB-lite"/>
    </source>
</evidence>
<evidence type="ECO:0000256" key="7">
    <source>
        <dbReference type="ARBA" id="ARBA00022737"/>
    </source>
</evidence>
<dbReference type="PANTHER" id="PTHR45846">
    <property type="entry name" value="TRNA-DIHYDROURIDINE(47) SYNTHASE [NAD(P)(+)]-LIKE"/>
    <property type="match status" value="1"/>
</dbReference>
<keyword evidence="3 19" id="KW-0288">FMN</keyword>
<dbReference type="SMART" id="SM00356">
    <property type="entry name" value="ZnF_C3H1"/>
    <property type="match status" value="2"/>
</dbReference>
<evidence type="ECO:0000256" key="16">
    <source>
        <dbReference type="ARBA" id="ARBA00049447"/>
    </source>
</evidence>
<dbReference type="FunFam" id="3.20.20.70:FF:000067">
    <property type="entry name" value="tRNA-dihydrouridine(47) synthase [NAD(P)(+)]"/>
    <property type="match status" value="1"/>
</dbReference>
<evidence type="ECO:0000256" key="1">
    <source>
        <dbReference type="ARBA" id="ARBA00001917"/>
    </source>
</evidence>
<dbReference type="Pfam" id="PF01207">
    <property type="entry name" value="Dus"/>
    <property type="match status" value="1"/>
</dbReference>
<dbReference type="CDD" id="cd02801">
    <property type="entry name" value="DUS_like_FMN"/>
    <property type="match status" value="1"/>
</dbReference>
<feature type="compositionally biased region" description="Basic and acidic residues" evidence="20">
    <location>
        <begin position="19"/>
        <end position="32"/>
    </location>
</feature>
<evidence type="ECO:0000259" key="21">
    <source>
        <dbReference type="PROSITE" id="PS50103"/>
    </source>
</evidence>
<dbReference type="GO" id="GO:0008270">
    <property type="term" value="F:zinc ion binding"/>
    <property type="evidence" value="ECO:0007669"/>
    <property type="project" value="UniProtKB-KW"/>
</dbReference>
<dbReference type="InterPro" id="IPR000571">
    <property type="entry name" value="Znf_CCCH"/>
</dbReference>
<protein>
    <recommendedName>
        <fullName evidence="19">tRNA-dihydrouridine(47) synthase [NAD(P)(+)]</fullName>
        <ecNumber evidence="19">1.3.1.-</ecNumber>
    </recommendedName>
    <alternativeName>
        <fullName evidence="19">tRNA-dihydrouridine synthase 3</fullName>
    </alternativeName>
</protein>
<dbReference type="SUPFAM" id="SSF51395">
    <property type="entry name" value="FMN-linked oxidoreductases"/>
    <property type="match status" value="1"/>
</dbReference>
<evidence type="ECO:0000256" key="13">
    <source>
        <dbReference type="ARBA" id="ARBA00045365"/>
    </source>
</evidence>
<dbReference type="GO" id="GO:0050660">
    <property type="term" value="F:flavin adenine dinucleotide binding"/>
    <property type="evidence" value="ECO:0007669"/>
    <property type="project" value="UniProtKB-UniRule"/>
</dbReference>
<feature type="domain" description="C3H1-type" evidence="21">
    <location>
        <begin position="106"/>
        <end position="134"/>
    </location>
</feature>
<feature type="compositionally biased region" description="Basic and acidic residues" evidence="20">
    <location>
        <begin position="63"/>
        <end position="87"/>
    </location>
</feature>
<dbReference type="Proteomes" id="UP001634394">
    <property type="component" value="Unassembled WGS sequence"/>
</dbReference>
<dbReference type="PROSITE" id="PS50103">
    <property type="entry name" value="ZF_C3H1"/>
    <property type="match status" value="2"/>
</dbReference>
<gene>
    <name evidence="22" type="ORF">ACJMK2_023715</name>
</gene>
<proteinExistence type="inferred from homology"/>
<evidence type="ECO:0000256" key="18">
    <source>
        <dbReference type="PROSITE-ProRule" id="PRU00723"/>
    </source>
</evidence>
<keyword evidence="5 19" id="KW-0819">tRNA processing</keyword>
<evidence type="ECO:0000256" key="11">
    <source>
        <dbReference type="ARBA" id="ARBA00023002"/>
    </source>
</evidence>
<evidence type="ECO:0000256" key="19">
    <source>
        <dbReference type="RuleBase" id="RU291113"/>
    </source>
</evidence>
<keyword evidence="10" id="KW-0521">NADP</keyword>
<evidence type="ECO:0000313" key="23">
    <source>
        <dbReference type="Proteomes" id="UP001634394"/>
    </source>
</evidence>
<keyword evidence="6 18" id="KW-0479">Metal-binding</keyword>
<dbReference type="Gene3D" id="4.10.1000.10">
    <property type="entry name" value="Zinc finger, CCCH-type"/>
    <property type="match status" value="1"/>
</dbReference>
<evidence type="ECO:0000256" key="6">
    <source>
        <dbReference type="ARBA" id="ARBA00022723"/>
    </source>
</evidence>
<evidence type="ECO:0000256" key="14">
    <source>
        <dbReference type="ARBA" id="ARBA00048266"/>
    </source>
</evidence>
<dbReference type="InterPro" id="IPR013785">
    <property type="entry name" value="Aldolase_TIM"/>
</dbReference>
<evidence type="ECO:0000256" key="2">
    <source>
        <dbReference type="ARBA" id="ARBA00022630"/>
    </source>
</evidence>
<dbReference type="EMBL" id="JBJQND010000019">
    <property type="protein sequence ID" value="KAL3832035.1"/>
    <property type="molecule type" value="Genomic_DNA"/>
</dbReference>
<evidence type="ECO:0000256" key="9">
    <source>
        <dbReference type="ARBA" id="ARBA00022833"/>
    </source>
</evidence>
<keyword evidence="23" id="KW-1185">Reference proteome</keyword>
<feature type="zinc finger region" description="C3H1-type" evidence="18">
    <location>
        <begin position="147"/>
        <end position="172"/>
    </location>
</feature>
<comment type="cofactor">
    <cofactor evidence="1 19">
        <name>FMN</name>
        <dbReference type="ChEBI" id="CHEBI:58210"/>
    </cofactor>
</comment>
<dbReference type="Pfam" id="PF25585">
    <property type="entry name" value="zf-CCCH_DUS3L"/>
    <property type="match status" value="1"/>
</dbReference>
<evidence type="ECO:0000256" key="8">
    <source>
        <dbReference type="ARBA" id="ARBA00022771"/>
    </source>
</evidence>
<dbReference type="AlphaFoldDB" id="A0ABD3T5Q3"/>
<dbReference type="InterPro" id="IPR036855">
    <property type="entry name" value="Znf_CCCH_sf"/>
</dbReference>
<evidence type="ECO:0000256" key="3">
    <source>
        <dbReference type="ARBA" id="ARBA00022643"/>
    </source>
</evidence>
<dbReference type="InterPro" id="IPR035587">
    <property type="entry name" value="DUS-like_FMN-bd"/>
</dbReference>
<comment type="catalytic activity">
    <reaction evidence="16">
        <text>a 5,6-dihydrouridine in mRNA + NADP(+) = a uridine in mRNA + NADPH + H(+)</text>
        <dbReference type="Rhea" id="RHEA:69855"/>
        <dbReference type="Rhea" id="RHEA-COMP:14658"/>
        <dbReference type="Rhea" id="RHEA-COMP:17789"/>
        <dbReference type="ChEBI" id="CHEBI:15378"/>
        <dbReference type="ChEBI" id="CHEBI:57783"/>
        <dbReference type="ChEBI" id="CHEBI:58349"/>
        <dbReference type="ChEBI" id="CHEBI:65315"/>
        <dbReference type="ChEBI" id="CHEBI:74443"/>
    </reaction>
    <physiologicalReaction direction="right-to-left" evidence="16">
        <dbReference type="Rhea" id="RHEA:69857"/>
    </physiologicalReaction>
</comment>
<keyword evidence="11 19" id="KW-0560">Oxidoreductase</keyword>
<comment type="catalytic activity">
    <reaction evidence="14">
        <text>5,6-dihydrouridine(47) in tRNA + NAD(+) = uridine(47) in tRNA + NADH + H(+)</text>
        <dbReference type="Rhea" id="RHEA:53364"/>
        <dbReference type="Rhea" id="RHEA-COMP:13539"/>
        <dbReference type="Rhea" id="RHEA-COMP:13540"/>
        <dbReference type="ChEBI" id="CHEBI:15378"/>
        <dbReference type="ChEBI" id="CHEBI:57540"/>
        <dbReference type="ChEBI" id="CHEBI:57945"/>
        <dbReference type="ChEBI" id="CHEBI:65315"/>
        <dbReference type="ChEBI" id="CHEBI:74443"/>
        <dbReference type="EC" id="1.3.1.89"/>
    </reaction>
    <physiologicalReaction direction="right-to-left" evidence="14">
        <dbReference type="Rhea" id="RHEA:53366"/>
    </physiologicalReaction>
</comment>
<dbReference type="SUPFAM" id="SSF90229">
    <property type="entry name" value="CCCH zinc finger"/>
    <property type="match status" value="1"/>
</dbReference>
<dbReference type="PROSITE" id="PS01136">
    <property type="entry name" value="UPF0034"/>
    <property type="match status" value="1"/>
</dbReference>
<dbReference type="Gene3D" id="3.20.20.70">
    <property type="entry name" value="Aldolase class I"/>
    <property type="match status" value="1"/>
</dbReference>
<reference evidence="22 23" key="1">
    <citation type="submission" date="2024-11" db="EMBL/GenBank/DDBJ databases">
        <title>Chromosome-level genome assembly of the freshwater bivalve Anodonta woodiana.</title>
        <authorList>
            <person name="Chen X."/>
        </authorList>
    </citation>
    <scope>NUCLEOTIDE SEQUENCE [LARGE SCALE GENOMIC DNA]</scope>
    <source>
        <strain evidence="22">MN2024</strain>
        <tissue evidence="22">Gills</tissue>
    </source>
</reference>
<feature type="region of interest" description="Disordered" evidence="20">
    <location>
        <begin position="63"/>
        <end position="104"/>
    </location>
</feature>
<evidence type="ECO:0000313" key="22">
    <source>
        <dbReference type="EMBL" id="KAL3832035.1"/>
    </source>
</evidence>
<accession>A0ABD3T5Q3</accession>
<dbReference type="InterPro" id="IPR018517">
    <property type="entry name" value="tRNA_hU_synthase_CS"/>
</dbReference>